<proteinExistence type="inferred from homology"/>
<dbReference type="PANTHER" id="PTHR22754">
    <property type="entry name" value="DISCO-INTERACTING PROTEIN 2 DIP2 -RELATED"/>
    <property type="match status" value="1"/>
</dbReference>
<dbReference type="InterPro" id="IPR045851">
    <property type="entry name" value="AMP-bd_C_sf"/>
</dbReference>
<dbReference type="InterPro" id="IPR000873">
    <property type="entry name" value="AMP-dep_synth/lig_dom"/>
</dbReference>
<feature type="transmembrane region" description="Helical" evidence="5">
    <location>
        <begin position="66"/>
        <end position="90"/>
    </location>
</feature>
<dbReference type="SUPFAM" id="SSF56801">
    <property type="entry name" value="Acetyl-CoA synthetase-like"/>
    <property type="match status" value="1"/>
</dbReference>
<dbReference type="InterPro" id="IPR025110">
    <property type="entry name" value="AMP-bd_C"/>
</dbReference>
<evidence type="ECO:0000256" key="3">
    <source>
        <dbReference type="ARBA" id="ARBA00022832"/>
    </source>
</evidence>
<dbReference type="Pfam" id="PF23024">
    <property type="entry name" value="AMP-dom_DIP2-like"/>
    <property type="match status" value="1"/>
</dbReference>
<dbReference type="InterPro" id="IPR042099">
    <property type="entry name" value="ANL_N_sf"/>
</dbReference>
<dbReference type="EMBL" id="BMYQ01000001">
    <property type="protein sequence ID" value="GGW21739.1"/>
    <property type="molecule type" value="Genomic_DNA"/>
</dbReference>
<keyword evidence="5" id="KW-1133">Transmembrane helix</keyword>
<reference evidence="8" key="1">
    <citation type="journal article" date="2014" name="Int. J. Syst. Evol. Microbiol.">
        <title>Complete genome sequence of Corynebacterium casei LMG S-19264T (=DSM 44701T), isolated from a smear-ripened cheese.</title>
        <authorList>
            <consortium name="US DOE Joint Genome Institute (JGI-PGF)"/>
            <person name="Walter F."/>
            <person name="Albersmeier A."/>
            <person name="Kalinowski J."/>
            <person name="Ruckert C."/>
        </authorList>
    </citation>
    <scope>NUCLEOTIDE SEQUENCE</scope>
    <source>
        <strain evidence="8">KCTC 23714</strain>
    </source>
</reference>
<dbReference type="Pfam" id="PF00501">
    <property type="entry name" value="AMP-binding"/>
    <property type="match status" value="1"/>
</dbReference>
<feature type="domain" description="AMP-binding enzyme C-terminal" evidence="7">
    <location>
        <begin position="432"/>
        <end position="534"/>
    </location>
</feature>
<dbReference type="InterPro" id="IPR040097">
    <property type="entry name" value="FAAL/FAAC"/>
</dbReference>
<evidence type="ECO:0000313" key="9">
    <source>
        <dbReference type="Proteomes" id="UP000628984"/>
    </source>
</evidence>
<dbReference type="GO" id="GO:0006633">
    <property type="term" value="P:fatty acid biosynthetic process"/>
    <property type="evidence" value="ECO:0007669"/>
    <property type="project" value="TreeGrafter"/>
</dbReference>
<evidence type="ECO:0000259" key="7">
    <source>
        <dbReference type="Pfam" id="PF23024"/>
    </source>
</evidence>
<evidence type="ECO:0000256" key="4">
    <source>
        <dbReference type="ARBA" id="ARBA00023098"/>
    </source>
</evidence>
<dbReference type="PANTHER" id="PTHR22754:SF32">
    <property type="entry name" value="DISCO-INTERACTING PROTEIN 2"/>
    <property type="match status" value="1"/>
</dbReference>
<dbReference type="RefSeq" id="WP_189632076.1">
    <property type="nucleotide sequence ID" value="NZ_BMYQ01000001.1"/>
</dbReference>
<feature type="domain" description="AMP-dependent synthetase/ligase" evidence="6">
    <location>
        <begin position="16"/>
        <end position="388"/>
    </location>
</feature>
<dbReference type="Gene3D" id="3.40.50.12780">
    <property type="entry name" value="N-terminal domain of ligase-like"/>
    <property type="match status" value="1"/>
</dbReference>
<organism evidence="8 9">
    <name type="scientific">Gemmobacter lanyuensis</name>
    <dbReference type="NCBI Taxonomy" id="1054497"/>
    <lineage>
        <taxon>Bacteria</taxon>
        <taxon>Pseudomonadati</taxon>
        <taxon>Pseudomonadota</taxon>
        <taxon>Alphaproteobacteria</taxon>
        <taxon>Rhodobacterales</taxon>
        <taxon>Paracoccaceae</taxon>
        <taxon>Gemmobacter</taxon>
    </lineage>
</organism>
<name>A0A918IL16_9RHOB</name>
<evidence type="ECO:0000256" key="2">
    <source>
        <dbReference type="ARBA" id="ARBA00022598"/>
    </source>
</evidence>
<comment type="caution">
    <text evidence="8">The sequence shown here is derived from an EMBL/GenBank/DDBJ whole genome shotgun (WGS) entry which is preliminary data.</text>
</comment>
<dbReference type="Gene3D" id="3.30.300.30">
    <property type="match status" value="1"/>
</dbReference>
<gene>
    <name evidence="8" type="ORF">GCM10011452_03500</name>
</gene>
<evidence type="ECO:0000313" key="8">
    <source>
        <dbReference type="EMBL" id="GGW21739.1"/>
    </source>
</evidence>
<keyword evidence="4" id="KW-0443">Lipid metabolism</keyword>
<evidence type="ECO:0000256" key="5">
    <source>
        <dbReference type="SAM" id="Phobius"/>
    </source>
</evidence>
<dbReference type="GO" id="GO:0070566">
    <property type="term" value="F:adenylyltransferase activity"/>
    <property type="evidence" value="ECO:0007669"/>
    <property type="project" value="TreeGrafter"/>
</dbReference>
<dbReference type="CDD" id="cd05931">
    <property type="entry name" value="FAAL"/>
    <property type="match status" value="1"/>
</dbReference>
<comment type="similarity">
    <text evidence="1">Belongs to the ATP-dependent AMP-binding enzyme family.</text>
</comment>
<keyword evidence="9" id="KW-1185">Reference proteome</keyword>
<keyword evidence="5" id="KW-0812">Transmembrane</keyword>
<dbReference type="AlphaFoldDB" id="A0A918IL16"/>
<dbReference type="GO" id="GO:0016874">
    <property type="term" value="F:ligase activity"/>
    <property type="evidence" value="ECO:0007669"/>
    <property type="project" value="UniProtKB-KW"/>
</dbReference>
<dbReference type="GO" id="GO:0005886">
    <property type="term" value="C:plasma membrane"/>
    <property type="evidence" value="ECO:0007669"/>
    <property type="project" value="TreeGrafter"/>
</dbReference>
<reference evidence="8" key="2">
    <citation type="submission" date="2020-09" db="EMBL/GenBank/DDBJ databases">
        <authorList>
            <person name="Sun Q."/>
            <person name="Kim S."/>
        </authorList>
    </citation>
    <scope>NUCLEOTIDE SEQUENCE</scope>
    <source>
        <strain evidence="8">KCTC 23714</strain>
    </source>
</reference>
<dbReference type="FunFam" id="3.40.50.12780:FF:000013">
    <property type="entry name" value="Long-chain-fatty-acid--AMP ligase FadD32"/>
    <property type="match status" value="1"/>
</dbReference>
<accession>A0A918IL16</accession>
<keyword evidence="5" id="KW-0472">Membrane</keyword>
<dbReference type="GO" id="GO:0071766">
    <property type="term" value="P:Actinobacterium-type cell wall biogenesis"/>
    <property type="evidence" value="ECO:0007669"/>
    <property type="project" value="UniProtKB-ARBA"/>
</dbReference>
<dbReference type="Proteomes" id="UP000628984">
    <property type="component" value="Unassembled WGS sequence"/>
</dbReference>
<keyword evidence="3" id="KW-0276">Fatty acid metabolism</keyword>
<sequence length="552" mass="59682">MTVTGIHDLREALGYWARNTPDKIAFGFMPRGEDVTESLTFSELHAQAVGLASVIAQRIGPREPALLIYPTGLPFIVTIFACFLAGVIAVPAPQPQTDRARERTANIRAAAGAQVILTTEAIAQDKALRERLGSDCDWITTDLAVPTADFPAREWRPEDTALIQFTSGSTAIPRGVTISFGNLMANHAMIAQIFGADPSEPSVTWLPVFHDMGLIGTILYPLQAGRSTYIMPTFAFLQKPVRWVRAISRFRATGSGAPSFAYDLCARMVSDKDREGLDLSSWTTAFCGAEPVRVAALRRFADAFAGAGFCEDAFLPCYGLAEATLFVSGGPPRSGLRTVAFNGKRVVSCGKVLSPQIVRIIGPEGDVLPDGEQGEICVSGPHVSEGYWRDEVATAATFHARLADGTDGEFLKTGDLGFLQSGELFVTGRTKDIFIIRGVKHHGNDLDDTISSVSSDLVHGAGAVFVEEAETDGGDRIVAVHEVSRRSFANFDPDALARSVREAVTRVHGFTLDQVFFVREGRLPRTTSGKIQRHLCRAFARSDAAADEQTYP</sequence>
<protein>
    <submittedName>
        <fullName evidence="8">Acyl-CoA synthetase</fullName>
    </submittedName>
</protein>
<evidence type="ECO:0000256" key="1">
    <source>
        <dbReference type="ARBA" id="ARBA00006432"/>
    </source>
</evidence>
<evidence type="ECO:0000259" key="6">
    <source>
        <dbReference type="Pfam" id="PF00501"/>
    </source>
</evidence>
<keyword evidence="2" id="KW-0436">Ligase</keyword>